<dbReference type="AlphaFoldDB" id="A0A7K1SJH9"/>
<dbReference type="PANTHER" id="PTHR46268:SF6">
    <property type="entry name" value="UNIVERSAL STRESS PROTEIN UP12"/>
    <property type="match status" value="1"/>
</dbReference>
<dbReference type="Proteomes" id="UP000436006">
    <property type="component" value="Unassembled WGS sequence"/>
</dbReference>
<dbReference type="InterPro" id="IPR006015">
    <property type="entry name" value="Universal_stress_UspA"/>
</dbReference>
<dbReference type="Gene3D" id="3.40.50.620">
    <property type="entry name" value="HUPs"/>
    <property type="match status" value="2"/>
</dbReference>
<feature type="domain" description="UspA" evidence="2">
    <location>
        <begin position="216"/>
        <end position="272"/>
    </location>
</feature>
<organism evidence="3 4">
    <name type="scientific">Spirosoma arboris</name>
    <dbReference type="NCBI Taxonomy" id="2682092"/>
    <lineage>
        <taxon>Bacteria</taxon>
        <taxon>Pseudomonadati</taxon>
        <taxon>Bacteroidota</taxon>
        <taxon>Cytophagia</taxon>
        <taxon>Cytophagales</taxon>
        <taxon>Cytophagaceae</taxon>
        <taxon>Spirosoma</taxon>
    </lineage>
</organism>
<dbReference type="PANTHER" id="PTHR46268">
    <property type="entry name" value="STRESS RESPONSE PROTEIN NHAX"/>
    <property type="match status" value="1"/>
</dbReference>
<dbReference type="CDD" id="cd00293">
    <property type="entry name" value="USP-like"/>
    <property type="match status" value="2"/>
</dbReference>
<evidence type="ECO:0000256" key="1">
    <source>
        <dbReference type="ARBA" id="ARBA00008791"/>
    </source>
</evidence>
<dbReference type="RefSeq" id="WP_157588645.1">
    <property type="nucleotide sequence ID" value="NZ_WPIN01000013.1"/>
</dbReference>
<comment type="caution">
    <text evidence="3">The sequence shown here is derived from an EMBL/GenBank/DDBJ whole genome shotgun (WGS) entry which is preliminary data.</text>
</comment>
<name>A0A7K1SJH9_9BACT</name>
<evidence type="ECO:0000259" key="2">
    <source>
        <dbReference type="Pfam" id="PF00582"/>
    </source>
</evidence>
<evidence type="ECO:0000313" key="4">
    <source>
        <dbReference type="Proteomes" id="UP000436006"/>
    </source>
</evidence>
<feature type="domain" description="UspA" evidence="2">
    <location>
        <begin position="1"/>
        <end position="142"/>
    </location>
</feature>
<dbReference type="Pfam" id="PF00582">
    <property type="entry name" value="Usp"/>
    <property type="match status" value="2"/>
</dbReference>
<dbReference type="InterPro" id="IPR006016">
    <property type="entry name" value="UspA"/>
</dbReference>
<sequence>MKTILVPTDLSPMTPYALDVAVGLARTYQAEIILLHTVLNELAPIPDPVGGFTYDLNPVYQEAWNEAKEALCTMAANPAYAGVTIKKKLGSNIEGLIRCITEQPADLIVLASKGASGLREWLEGSHAELIVRHASCPVLVVKQPLMHFNPQHSICGIDLDEKLMQPHTYPFLLTSQQVQQFVYVLTPTDSREPEGIQQWMADYAQVQGISPYQLTIKHDKTVPDGILQYAEKVKADLVVLFTHGHTGLRHWIEGSVAEDVLNHASMSVLIMRL</sequence>
<protein>
    <submittedName>
        <fullName evidence="3">Universal stress protein</fullName>
    </submittedName>
</protein>
<proteinExistence type="inferred from homology"/>
<reference evidence="3 4" key="1">
    <citation type="submission" date="2019-12" db="EMBL/GenBank/DDBJ databases">
        <title>Spirosoma sp. HMF4905 genome sequencing and assembly.</title>
        <authorList>
            <person name="Kang H."/>
            <person name="Cha I."/>
            <person name="Kim H."/>
            <person name="Joh K."/>
        </authorList>
    </citation>
    <scope>NUCLEOTIDE SEQUENCE [LARGE SCALE GENOMIC DNA]</scope>
    <source>
        <strain evidence="3 4">HMF4905</strain>
    </source>
</reference>
<dbReference type="PRINTS" id="PR01438">
    <property type="entry name" value="UNVRSLSTRESS"/>
</dbReference>
<comment type="similarity">
    <text evidence="1">Belongs to the universal stress protein A family.</text>
</comment>
<dbReference type="InterPro" id="IPR014729">
    <property type="entry name" value="Rossmann-like_a/b/a_fold"/>
</dbReference>
<dbReference type="SUPFAM" id="SSF52402">
    <property type="entry name" value="Adenine nucleotide alpha hydrolases-like"/>
    <property type="match status" value="2"/>
</dbReference>
<dbReference type="EMBL" id="WPIN01000013">
    <property type="protein sequence ID" value="MVM33935.1"/>
    <property type="molecule type" value="Genomic_DNA"/>
</dbReference>
<gene>
    <name evidence="3" type="ORF">GO755_28120</name>
</gene>
<keyword evidence="4" id="KW-1185">Reference proteome</keyword>
<accession>A0A7K1SJH9</accession>
<evidence type="ECO:0000313" key="3">
    <source>
        <dbReference type="EMBL" id="MVM33935.1"/>
    </source>
</evidence>